<reference evidence="7" key="2">
    <citation type="journal article" date="2015" name="ISME J.">
        <title>A new class of marine Euryarchaeota group II from the Mediterranean deep chlorophyll maximum.</title>
        <authorList>
            <person name="Martin-Cuadrado A.B."/>
            <person name="Garcia-Heredia I."/>
            <person name="Molto A.G."/>
            <person name="Lopez-Ubeda R."/>
            <person name="Kimes N."/>
            <person name="Lopez-Garcia P."/>
            <person name="Moreira D."/>
            <person name="Rodriguez-Valera F."/>
        </authorList>
    </citation>
    <scope>NUCLEOTIDE SEQUENCE</scope>
</reference>
<keyword evidence="5 6" id="KW-0472">Membrane</keyword>
<dbReference type="SUPFAM" id="SSF81338">
    <property type="entry name" value="Aquaporin-like"/>
    <property type="match status" value="1"/>
</dbReference>
<dbReference type="PROSITE" id="PS00221">
    <property type="entry name" value="MIP"/>
    <property type="match status" value="1"/>
</dbReference>
<evidence type="ECO:0000256" key="2">
    <source>
        <dbReference type="ARBA" id="ARBA00022448"/>
    </source>
</evidence>
<dbReference type="Pfam" id="PF00230">
    <property type="entry name" value="MIP"/>
    <property type="match status" value="1"/>
</dbReference>
<evidence type="ECO:0000256" key="4">
    <source>
        <dbReference type="ARBA" id="ARBA00022989"/>
    </source>
</evidence>
<keyword evidence="2" id="KW-0813">Transport</keyword>
<sequence length="209" mass="22725">MLKRLGAEFLGTALMVFLGCLSIKLEMSNLLISSTFGIAVFIAILVLRNTSGAHINPAVSIAFYRSNHLEKNALLPYIFAQLLGALAGALIVGQHGFTNFKVDLGVGIIIEVMITFLLMMGIYFIISKTDDTRIVALWVGFVVALLAFFFGPYTGASMNPARTFGPNLISGEISVIPIYWITTIIGAVLASQCYKILEKSKLNSNIDRV</sequence>
<feature type="transmembrane region" description="Helical" evidence="6">
    <location>
        <begin position="30"/>
        <end position="47"/>
    </location>
</feature>
<evidence type="ECO:0000256" key="1">
    <source>
        <dbReference type="ARBA" id="ARBA00004141"/>
    </source>
</evidence>
<dbReference type="InterPro" id="IPR022357">
    <property type="entry name" value="MIP_CS"/>
</dbReference>
<dbReference type="InterPro" id="IPR034294">
    <property type="entry name" value="Aquaporin_transptr"/>
</dbReference>
<reference evidence="7" key="1">
    <citation type="submission" date="2014-11" db="EMBL/GenBank/DDBJ databases">
        <authorList>
            <person name="Zhu J."/>
            <person name="Qi W."/>
            <person name="Song R."/>
        </authorList>
    </citation>
    <scope>NUCLEOTIDE SEQUENCE</scope>
</reference>
<dbReference type="Gene3D" id="1.20.1080.10">
    <property type="entry name" value="Glycerol uptake facilitator protein"/>
    <property type="match status" value="1"/>
</dbReference>
<name>A0A1B1TFB2_9ARCH</name>
<evidence type="ECO:0000256" key="3">
    <source>
        <dbReference type="ARBA" id="ARBA00022692"/>
    </source>
</evidence>
<dbReference type="PANTHER" id="PTHR45724">
    <property type="entry name" value="AQUAPORIN NIP2-1"/>
    <property type="match status" value="1"/>
</dbReference>
<feature type="transmembrane region" description="Helical" evidence="6">
    <location>
        <begin position="7"/>
        <end position="24"/>
    </location>
</feature>
<proteinExistence type="predicted"/>
<evidence type="ECO:0008006" key="8">
    <source>
        <dbReference type="Google" id="ProtNLM"/>
    </source>
</evidence>
<dbReference type="GO" id="GO:0015267">
    <property type="term" value="F:channel activity"/>
    <property type="evidence" value="ECO:0007669"/>
    <property type="project" value="InterPro"/>
</dbReference>
<dbReference type="InterPro" id="IPR000425">
    <property type="entry name" value="MIP"/>
</dbReference>
<keyword evidence="4 6" id="KW-1133">Transmembrane helix</keyword>
<dbReference type="EMBL" id="KP211913">
    <property type="protein sequence ID" value="ANV80975.1"/>
    <property type="molecule type" value="Genomic_DNA"/>
</dbReference>
<feature type="transmembrane region" description="Helical" evidence="6">
    <location>
        <begin position="173"/>
        <end position="194"/>
    </location>
</feature>
<feature type="transmembrane region" description="Helical" evidence="6">
    <location>
        <begin position="74"/>
        <end position="92"/>
    </location>
</feature>
<dbReference type="PRINTS" id="PR00783">
    <property type="entry name" value="MINTRINSICP"/>
</dbReference>
<evidence type="ECO:0000256" key="5">
    <source>
        <dbReference type="ARBA" id="ARBA00023136"/>
    </source>
</evidence>
<protein>
    <recommendedName>
        <fullName evidence="8">Aquaporin</fullName>
    </recommendedName>
</protein>
<feature type="transmembrane region" description="Helical" evidence="6">
    <location>
        <begin position="104"/>
        <end position="126"/>
    </location>
</feature>
<dbReference type="InterPro" id="IPR023271">
    <property type="entry name" value="Aquaporin-like"/>
</dbReference>
<comment type="subcellular location">
    <subcellularLocation>
        <location evidence="1">Membrane</location>
        <topology evidence="1">Multi-pass membrane protein</topology>
    </subcellularLocation>
</comment>
<evidence type="ECO:0000313" key="7">
    <source>
        <dbReference type="EMBL" id="ANV80975.1"/>
    </source>
</evidence>
<dbReference type="PANTHER" id="PTHR45724:SF13">
    <property type="entry name" value="AQUAPORIN NIP1-1-RELATED"/>
    <property type="match status" value="1"/>
</dbReference>
<evidence type="ECO:0000256" key="6">
    <source>
        <dbReference type="SAM" id="Phobius"/>
    </source>
</evidence>
<organism evidence="7">
    <name type="scientific">uncultured Poseidoniia archaeon</name>
    <dbReference type="NCBI Taxonomy" id="1697135"/>
    <lineage>
        <taxon>Archaea</taxon>
        <taxon>Methanobacteriati</taxon>
        <taxon>Thermoplasmatota</taxon>
        <taxon>Candidatus Poseidoniia</taxon>
        <taxon>environmental samples</taxon>
    </lineage>
</organism>
<dbReference type="PROSITE" id="PS51257">
    <property type="entry name" value="PROKAR_LIPOPROTEIN"/>
    <property type="match status" value="1"/>
</dbReference>
<accession>A0A1B1TFB2</accession>
<feature type="transmembrane region" description="Helical" evidence="6">
    <location>
        <begin position="135"/>
        <end position="153"/>
    </location>
</feature>
<keyword evidence="3 6" id="KW-0812">Transmembrane</keyword>
<dbReference type="AlphaFoldDB" id="A0A1B1TFB2"/>
<dbReference type="GO" id="GO:0016020">
    <property type="term" value="C:membrane"/>
    <property type="evidence" value="ECO:0007669"/>
    <property type="project" value="UniProtKB-SubCell"/>
</dbReference>